<evidence type="ECO:0000313" key="9">
    <source>
        <dbReference type="EMBL" id="QXQ13412.1"/>
    </source>
</evidence>
<accession>A0ABX8S8T9</accession>
<dbReference type="InterPro" id="IPR017972">
    <property type="entry name" value="Cyt_P450_CS"/>
</dbReference>
<keyword evidence="4 8" id="KW-0479">Metal-binding</keyword>
<dbReference type="PANTHER" id="PTHR24286:SF24">
    <property type="entry name" value="LANOSTEROL 14-ALPHA DEMETHYLASE"/>
    <property type="match status" value="1"/>
</dbReference>
<sequence length="476" mass="53976">MLDTLARQAQSSAARRAQTIGLALVANYPSRRRPLAVPPSGSGLRPVLGRPGPPLVGYAPMVYDYINWSRQIFAEFGPLGWSNLLGVPTVGVMGPEALEVVWANRDKAFSNELGFDYFTGPFFRRGLLMLDFDEHIHHRRIMQQAFTRPRLIGYLDMLAPAIARDLATWQPSDHFRFYTNAKQMLLHLATQVFVGIEIGRESAAVEQAFEHSLSATQAYIRADVPGGHWARGLRGRRTLEQFFRSRIPAKRESADNDLFSVLCRAQSDGGHRFGDDDIVNHMIFVLMAAHDTSTITLSMMTYLIGKHPEWQDRLRAESRALDKPFLDYDDLDRLPSMDLVFKEATRMYAPAGALPRQALVDTEILGHYIPAGTNLMVNAFASMRLHKWWPDPDRFDPERFAPHRREDKIHRFAWSPFGGGEHKCIGLYFGGMTVKSILHQLLLGYRWHVPRDYEPPLAWGTGPLPSDGLPMRLCRL</sequence>
<evidence type="ECO:0000256" key="5">
    <source>
        <dbReference type="ARBA" id="ARBA00023002"/>
    </source>
</evidence>
<keyword evidence="7 8" id="KW-0503">Monooxygenase</keyword>
<keyword evidence="6 8" id="KW-0408">Iron</keyword>
<dbReference type="Proteomes" id="UP000887023">
    <property type="component" value="Chromosome"/>
</dbReference>
<dbReference type="SUPFAM" id="SSF48264">
    <property type="entry name" value="Cytochrome P450"/>
    <property type="match status" value="1"/>
</dbReference>
<reference evidence="9" key="1">
    <citation type="submission" date="2021-07" db="EMBL/GenBank/DDBJ databases">
        <title>Candidatus Kaistella beijingensis sp. nov. isolated from a municipal wastewater treatment plant is involved in sludge foaming.</title>
        <authorList>
            <person name="Song Y."/>
            <person name="Liu S.-J."/>
        </authorList>
    </citation>
    <scope>NUCLEOTIDE SEQUENCE</scope>
    <source>
        <strain evidence="9">DSM 43998</strain>
    </source>
</reference>
<dbReference type="PROSITE" id="PS00086">
    <property type="entry name" value="CYTOCHROME_P450"/>
    <property type="match status" value="1"/>
</dbReference>
<comment type="cofactor">
    <cofactor evidence="1">
        <name>heme</name>
        <dbReference type="ChEBI" id="CHEBI:30413"/>
    </cofactor>
</comment>
<dbReference type="EMBL" id="CP079105">
    <property type="protein sequence ID" value="QXQ13412.1"/>
    <property type="molecule type" value="Genomic_DNA"/>
</dbReference>
<dbReference type="InterPro" id="IPR002403">
    <property type="entry name" value="Cyt_P450_E_grp-IV"/>
</dbReference>
<name>A0ABX8S8T9_9ACTN</name>
<protein>
    <submittedName>
        <fullName evidence="9">Cytochrome P450</fullName>
    </submittedName>
</protein>
<dbReference type="InterPro" id="IPR036396">
    <property type="entry name" value="Cyt_P450_sf"/>
</dbReference>
<evidence type="ECO:0000256" key="2">
    <source>
        <dbReference type="ARBA" id="ARBA00010617"/>
    </source>
</evidence>
<dbReference type="Gene3D" id="1.10.630.10">
    <property type="entry name" value="Cytochrome P450"/>
    <property type="match status" value="1"/>
</dbReference>
<dbReference type="PRINTS" id="PR00465">
    <property type="entry name" value="EP450IV"/>
</dbReference>
<evidence type="ECO:0000313" key="10">
    <source>
        <dbReference type="Proteomes" id="UP000887023"/>
    </source>
</evidence>
<evidence type="ECO:0000256" key="1">
    <source>
        <dbReference type="ARBA" id="ARBA00001971"/>
    </source>
</evidence>
<proteinExistence type="inferred from homology"/>
<evidence type="ECO:0000256" key="4">
    <source>
        <dbReference type="ARBA" id="ARBA00022723"/>
    </source>
</evidence>
<evidence type="ECO:0000256" key="6">
    <source>
        <dbReference type="ARBA" id="ARBA00023004"/>
    </source>
</evidence>
<dbReference type="InterPro" id="IPR001128">
    <property type="entry name" value="Cyt_P450"/>
</dbReference>
<dbReference type="Pfam" id="PF00067">
    <property type="entry name" value="p450"/>
    <property type="match status" value="1"/>
</dbReference>
<dbReference type="RefSeq" id="WP_083530349.1">
    <property type="nucleotide sequence ID" value="NZ_CP079105.1"/>
</dbReference>
<dbReference type="CDD" id="cd11045">
    <property type="entry name" value="CYP136-like"/>
    <property type="match status" value="1"/>
</dbReference>
<evidence type="ECO:0000256" key="3">
    <source>
        <dbReference type="ARBA" id="ARBA00022617"/>
    </source>
</evidence>
<evidence type="ECO:0000256" key="8">
    <source>
        <dbReference type="RuleBase" id="RU000461"/>
    </source>
</evidence>
<keyword evidence="10" id="KW-1185">Reference proteome</keyword>
<gene>
    <name evidence="9" type="ORF">KV203_16425</name>
</gene>
<comment type="similarity">
    <text evidence="2 8">Belongs to the cytochrome P450 family.</text>
</comment>
<keyword evidence="3 8" id="KW-0349">Heme</keyword>
<dbReference type="PANTHER" id="PTHR24286">
    <property type="entry name" value="CYTOCHROME P450 26"/>
    <property type="match status" value="1"/>
</dbReference>
<evidence type="ECO:0000256" key="7">
    <source>
        <dbReference type="ARBA" id="ARBA00023033"/>
    </source>
</evidence>
<keyword evidence="5 8" id="KW-0560">Oxidoreductase</keyword>
<organism evidence="9 10">
    <name type="scientific">Skermania pinensis</name>
    <dbReference type="NCBI Taxonomy" id="39122"/>
    <lineage>
        <taxon>Bacteria</taxon>
        <taxon>Bacillati</taxon>
        <taxon>Actinomycetota</taxon>
        <taxon>Actinomycetes</taxon>
        <taxon>Mycobacteriales</taxon>
        <taxon>Gordoniaceae</taxon>
        <taxon>Skermania</taxon>
    </lineage>
</organism>